<organism evidence="6 7">
    <name type="scientific">Drechslerella dactyloides</name>
    <name type="common">Nematode-trapping fungus</name>
    <name type="synonym">Arthrobotrys dactyloides</name>
    <dbReference type="NCBI Taxonomy" id="74499"/>
    <lineage>
        <taxon>Eukaryota</taxon>
        <taxon>Fungi</taxon>
        <taxon>Dikarya</taxon>
        <taxon>Ascomycota</taxon>
        <taxon>Pezizomycotina</taxon>
        <taxon>Orbiliomycetes</taxon>
        <taxon>Orbiliales</taxon>
        <taxon>Orbiliaceae</taxon>
        <taxon>Drechslerella</taxon>
    </lineage>
</organism>
<keyword evidence="2" id="KW-0378">Hydrolase</keyword>
<feature type="domain" description="Acyl-CoA thioesterase-like C-terminal" evidence="5">
    <location>
        <begin position="224"/>
        <end position="375"/>
    </location>
</feature>
<keyword evidence="7" id="KW-1185">Reference proteome</keyword>
<evidence type="ECO:0008006" key="8">
    <source>
        <dbReference type="Google" id="ProtNLM"/>
    </source>
</evidence>
<reference evidence="6" key="1">
    <citation type="submission" date="2023-01" db="EMBL/GenBank/DDBJ databases">
        <title>The chitinases involved in constricting ring structure development in the nematode-trapping fungus Drechslerella dactyloides.</title>
        <authorList>
            <person name="Wang R."/>
            <person name="Zhang L."/>
            <person name="Tang P."/>
            <person name="Li S."/>
            <person name="Liang L."/>
        </authorList>
    </citation>
    <scope>NUCLEOTIDE SEQUENCE</scope>
    <source>
        <strain evidence="6">YMF1.00031</strain>
    </source>
</reference>
<feature type="region of interest" description="Disordered" evidence="3">
    <location>
        <begin position="35"/>
        <end position="67"/>
    </location>
</feature>
<feature type="region of interest" description="Disordered" evidence="3">
    <location>
        <begin position="318"/>
        <end position="339"/>
    </location>
</feature>
<dbReference type="Gene3D" id="2.40.160.210">
    <property type="entry name" value="Acyl-CoA thioesterase, double hotdog domain"/>
    <property type="match status" value="1"/>
</dbReference>
<feature type="compositionally biased region" description="Polar residues" evidence="3">
    <location>
        <begin position="41"/>
        <end position="51"/>
    </location>
</feature>
<evidence type="ECO:0000256" key="1">
    <source>
        <dbReference type="ARBA" id="ARBA00006538"/>
    </source>
</evidence>
<dbReference type="InterPro" id="IPR029069">
    <property type="entry name" value="HotDog_dom_sf"/>
</dbReference>
<comment type="caution">
    <text evidence="6">The sequence shown here is derived from an EMBL/GenBank/DDBJ whole genome shotgun (WGS) entry which is preliminary data.</text>
</comment>
<dbReference type="CDD" id="cd03444">
    <property type="entry name" value="Thioesterase_II_repeat1"/>
    <property type="match status" value="1"/>
</dbReference>
<evidence type="ECO:0000259" key="4">
    <source>
        <dbReference type="Pfam" id="PF13622"/>
    </source>
</evidence>
<dbReference type="InterPro" id="IPR049450">
    <property type="entry name" value="ACOT8-like_C"/>
</dbReference>
<dbReference type="InterPro" id="IPR042171">
    <property type="entry name" value="Acyl-CoA_hotdog"/>
</dbReference>
<dbReference type="CDD" id="cd03445">
    <property type="entry name" value="Thioesterase_II_repeat2"/>
    <property type="match status" value="1"/>
</dbReference>
<evidence type="ECO:0000256" key="2">
    <source>
        <dbReference type="ARBA" id="ARBA00022801"/>
    </source>
</evidence>
<evidence type="ECO:0000256" key="3">
    <source>
        <dbReference type="SAM" id="MobiDB-lite"/>
    </source>
</evidence>
<dbReference type="SUPFAM" id="SSF54637">
    <property type="entry name" value="Thioesterase/thiol ester dehydrase-isomerase"/>
    <property type="match status" value="2"/>
</dbReference>
<feature type="compositionally biased region" description="Gly residues" evidence="3">
    <location>
        <begin position="53"/>
        <end position="65"/>
    </location>
</feature>
<dbReference type="Proteomes" id="UP001221413">
    <property type="component" value="Unassembled WGS sequence"/>
</dbReference>
<accession>A0AAD6J052</accession>
<feature type="domain" description="Acyl-CoA thioesterase-like N-terminal HotDog" evidence="4">
    <location>
        <begin position="88"/>
        <end position="175"/>
    </location>
</feature>
<dbReference type="PANTHER" id="PTHR11066">
    <property type="entry name" value="ACYL-COA THIOESTERASE"/>
    <property type="match status" value="1"/>
</dbReference>
<dbReference type="AlphaFoldDB" id="A0AAD6J052"/>
<dbReference type="GO" id="GO:0047617">
    <property type="term" value="F:fatty acyl-CoA hydrolase activity"/>
    <property type="evidence" value="ECO:0007669"/>
    <property type="project" value="InterPro"/>
</dbReference>
<protein>
    <recommendedName>
        <fullName evidence="8">Thioesterase/thiol ester dehydrase-isomerase</fullName>
    </recommendedName>
</protein>
<dbReference type="InterPro" id="IPR049449">
    <property type="entry name" value="TesB_ACOT8-like_N"/>
</dbReference>
<dbReference type="InterPro" id="IPR003703">
    <property type="entry name" value="Acyl_CoA_thio"/>
</dbReference>
<dbReference type="GO" id="GO:0005782">
    <property type="term" value="C:peroxisomal matrix"/>
    <property type="evidence" value="ECO:0007669"/>
    <property type="project" value="UniProtKB-SubCell"/>
</dbReference>
<name>A0AAD6J052_DREDA</name>
<dbReference type="GO" id="GO:0009062">
    <property type="term" value="P:fatty acid catabolic process"/>
    <property type="evidence" value="ECO:0007669"/>
    <property type="project" value="TreeGrafter"/>
</dbReference>
<dbReference type="Pfam" id="PF13622">
    <property type="entry name" value="4HBT_3"/>
    <property type="match status" value="1"/>
</dbReference>
<proteinExistence type="inferred from homology"/>
<comment type="similarity">
    <text evidence="1">Belongs to the C/M/P thioester hydrolase family.</text>
</comment>
<evidence type="ECO:0000259" key="5">
    <source>
        <dbReference type="Pfam" id="PF20789"/>
    </source>
</evidence>
<dbReference type="PANTHER" id="PTHR11066:SF64">
    <property type="entry name" value="ACYL-COA THIOESTERASE (AFU_ORTHOLOGUE AFUA_1G12060)"/>
    <property type="match status" value="1"/>
</dbReference>
<dbReference type="Pfam" id="PF20789">
    <property type="entry name" value="4HBT_3C"/>
    <property type="match status" value="1"/>
</dbReference>
<gene>
    <name evidence="6" type="ORF">Dda_2789</name>
</gene>
<sequence>MAPGAFVFEPTGKAGPASFVKTMALREVISPRLAPPPATVDLNSSAGKSNDGSGTGTRGGGGGGSDDINDAAGKRRVFWSIGPIFVPIDGIYGGHLLGQAVYAAYQTVEAKFYCHSVSSNFLIQGRPKLPLCYTVETLREGKSYCTRHVQIRQPAASQQHRPLDAAVIFVATVSFKTAEARGLESQVPPPRELRSWVASPRRHEVAPAVDIPCWMEFIRKKRIPSLYNGVEIRKVDMEAANRSRPLHEHRKIQIYRPVGQLPPDQQSILSLCAHIYASDRNGMFAITDPHNVGNDIIHTGSLSHTLIFHANPTKLLFRPSDSSSSSDSDNDGSSPDWAVLEQFGDGASEGRGVVRGRLWNVDGTLLATTVQDAVVRVRVDEGGSGQGGKKMRTFSELLKSML</sequence>
<feature type="compositionally biased region" description="Low complexity" evidence="3">
    <location>
        <begin position="320"/>
        <end position="336"/>
    </location>
</feature>
<evidence type="ECO:0000313" key="7">
    <source>
        <dbReference type="Proteomes" id="UP001221413"/>
    </source>
</evidence>
<evidence type="ECO:0000313" key="6">
    <source>
        <dbReference type="EMBL" id="KAJ6261988.1"/>
    </source>
</evidence>
<dbReference type="GO" id="GO:0006637">
    <property type="term" value="P:acyl-CoA metabolic process"/>
    <property type="evidence" value="ECO:0007669"/>
    <property type="project" value="InterPro"/>
</dbReference>
<dbReference type="EMBL" id="JAQGDS010000003">
    <property type="protein sequence ID" value="KAJ6261988.1"/>
    <property type="molecule type" value="Genomic_DNA"/>
</dbReference>